<accession>A0A914M6L6</accession>
<organism evidence="1 2">
    <name type="scientific">Meloidogyne incognita</name>
    <name type="common">Southern root-knot nematode worm</name>
    <name type="synonym">Oxyuris incognita</name>
    <dbReference type="NCBI Taxonomy" id="6306"/>
    <lineage>
        <taxon>Eukaryota</taxon>
        <taxon>Metazoa</taxon>
        <taxon>Ecdysozoa</taxon>
        <taxon>Nematoda</taxon>
        <taxon>Chromadorea</taxon>
        <taxon>Rhabditida</taxon>
        <taxon>Tylenchina</taxon>
        <taxon>Tylenchomorpha</taxon>
        <taxon>Tylenchoidea</taxon>
        <taxon>Meloidogynidae</taxon>
        <taxon>Meloidogyninae</taxon>
        <taxon>Meloidogyne</taxon>
        <taxon>Meloidogyne incognita group</taxon>
    </lineage>
</organism>
<dbReference type="AlphaFoldDB" id="A0A914M6L6"/>
<proteinExistence type="predicted"/>
<dbReference type="WBParaSite" id="Minc3s01264g22246">
    <property type="protein sequence ID" value="Minc3s01264g22246"/>
    <property type="gene ID" value="Minc3s01264g22246"/>
</dbReference>
<evidence type="ECO:0000313" key="2">
    <source>
        <dbReference type="WBParaSite" id="Minc3s01264g22246"/>
    </source>
</evidence>
<name>A0A914M6L6_MELIC</name>
<sequence length="68" mass="7847">MPIVNEESFQFEEENISNQGIEECTNKVKDSVDGQNKNVVEETNEIIGNQINEKNYPFDLNEIPEDED</sequence>
<protein>
    <submittedName>
        <fullName evidence="2">Candidate secreted effector</fullName>
    </submittedName>
</protein>
<reference evidence="2" key="1">
    <citation type="submission" date="2022-11" db="UniProtKB">
        <authorList>
            <consortium name="WormBaseParasite"/>
        </authorList>
    </citation>
    <scope>IDENTIFICATION</scope>
</reference>
<evidence type="ECO:0000313" key="1">
    <source>
        <dbReference type="Proteomes" id="UP000887563"/>
    </source>
</evidence>
<keyword evidence="1" id="KW-1185">Reference proteome</keyword>
<dbReference type="Proteomes" id="UP000887563">
    <property type="component" value="Unplaced"/>
</dbReference>